<protein>
    <submittedName>
        <fullName evidence="1">SusD/RagB family nutrient-binding outer membrane lipoprotein</fullName>
    </submittedName>
</protein>
<evidence type="ECO:0000313" key="2">
    <source>
        <dbReference type="Proteomes" id="UP001204579"/>
    </source>
</evidence>
<dbReference type="RefSeq" id="WP_022340869.1">
    <property type="nucleotide sequence ID" value="NZ_CALULB010000021.1"/>
</dbReference>
<proteinExistence type="predicted"/>
<keyword evidence="2" id="KW-1185">Reference proteome</keyword>
<dbReference type="Pfam" id="PF12741">
    <property type="entry name" value="SusD-like"/>
    <property type="match status" value="1"/>
</dbReference>
<keyword evidence="1" id="KW-0449">Lipoprotein</keyword>
<evidence type="ECO:0000313" key="1">
    <source>
        <dbReference type="EMBL" id="MCR8873042.1"/>
    </source>
</evidence>
<dbReference type="InterPro" id="IPR024302">
    <property type="entry name" value="SusD-like"/>
</dbReference>
<gene>
    <name evidence="1" type="ORF">NW209_03220</name>
</gene>
<dbReference type="AlphaFoldDB" id="A0AAW5MYA2"/>
<dbReference type="InterPro" id="IPR011990">
    <property type="entry name" value="TPR-like_helical_dom_sf"/>
</dbReference>
<accession>A0AAW5MYA2</accession>
<comment type="caution">
    <text evidence="1">The sequence shown here is derived from an EMBL/GenBank/DDBJ whole genome shotgun (WGS) entry which is preliminary data.</text>
</comment>
<sequence>MRRPIRIEAWSDWRRYNIPELPIEPGQADVGITVYPYRMQYSDADKQYNVANAEAAIRTYLNGDDSRWQRVWWDVADND</sequence>
<dbReference type="EMBL" id="JANRHJ010000003">
    <property type="protein sequence ID" value="MCR8873042.1"/>
    <property type="molecule type" value="Genomic_DNA"/>
</dbReference>
<dbReference type="Gene3D" id="1.25.40.390">
    <property type="match status" value="1"/>
</dbReference>
<dbReference type="Proteomes" id="UP001204579">
    <property type="component" value="Unassembled WGS sequence"/>
</dbReference>
<name>A0AAW5MYA2_9BACT</name>
<organism evidence="1 2">
    <name type="scientific">Phocaeicola barnesiae</name>
    <dbReference type="NCBI Taxonomy" id="376804"/>
    <lineage>
        <taxon>Bacteria</taxon>
        <taxon>Pseudomonadati</taxon>
        <taxon>Bacteroidota</taxon>
        <taxon>Bacteroidia</taxon>
        <taxon>Bacteroidales</taxon>
        <taxon>Bacteroidaceae</taxon>
        <taxon>Phocaeicola</taxon>
    </lineage>
</organism>
<reference evidence="1 2" key="1">
    <citation type="submission" date="2022-08" db="EMBL/GenBank/DDBJ databases">
        <authorList>
            <person name="Zeman M."/>
            <person name="Kubasova T."/>
        </authorList>
    </citation>
    <scope>NUCLEOTIDE SEQUENCE [LARGE SCALE GENOMIC DNA]</scope>
    <source>
        <strain evidence="1 2">ET62</strain>
    </source>
</reference>
<dbReference type="SUPFAM" id="SSF48452">
    <property type="entry name" value="TPR-like"/>
    <property type="match status" value="1"/>
</dbReference>